<dbReference type="GO" id="GO:0005886">
    <property type="term" value="C:plasma membrane"/>
    <property type="evidence" value="ECO:0007669"/>
    <property type="project" value="UniProtKB-SubCell"/>
</dbReference>
<comment type="subcellular location">
    <subcellularLocation>
        <location evidence="1 7">Cell membrane</location>
        <topology evidence="1 7">Multi-pass membrane protein</topology>
    </subcellularLocation>
</comment>
<proteinExistence type="inferred from homology"/>
<comment type="similarity">
    <text evidence="7">Belongs to the binding-protein-dependent transport system permease family.</text>
</comment>
<evidence type="ECO:0000256" key="5">
    <source>
        <dbReference type="ARBA" id="ARBA00022989"/>
    </source>
</evidence>
<dbReference type="InterPro" id="IPR035906">
    <property type="entry name" value="MetI-like_sf"/>
</dbReference>
<feature type="transmembrane region" description="Helical" evidence="7">
    <location>
        <begin position="126"/>
        <end position="147"/>
    </location>
</feature>
<evidence type="ECO:0000256" key="2">
    <source>
        <dbReference type="ARBA" id="ARBA00022448"/>
    </source>
</evidence>
<feature type="transmembrane region" description="Helical" evidence="7">
    <location>
        <begin position="63"/>
        <end position="83"/>
    </location>
</feature>
<keyword evidence="5 7" id="KW-1133">Transmembrane helix</keyword>
<protein>
    <submittedName>
        <fullName evidence="9">ABC transporter permease</fullName>
    </submittedName>
</protein>
<dbReference type="SUPFAM" id="SSF161098">
    <property type="entry name" value="MetI-like"/>
    <property type="match status" value="1"/>
</dbReference>
<reference evidence="9 10" key="1">
    <citation type="submission" date="2018-10" db="EMBL/GenBank/DDBJ databases">
        <authorList>
            <person name="Zhang X."/>
        </authorList>
    </citation>
    <scope>NUCLEOTIDE SEQUENCE [LARGE SCALE GENOMIC DNA]</scope>
    <source>
        <strain evidence="9 10">SK-G1</strain>
    </source>
</reference>
<evidence type="ECO:0000256" key="7">
    <source>
        <dbReference type="RuleBase" id="RU363032"/>
    </source>
</evidence>
<keyword evidence="6 7" id="KW-0472">Membrane</keyword>
<feature type="transmembrane region" description="Helical" evidence="7">
    <location>
        <begin position="36"/>
        <end position="56"/>
    </location>
</feature>
<dbReference type="CDD" id="cd06261">
    <property type="entry name" value="TM_PBP2"/>
    <property type="match status" value="1"/>
</dbReference>
<feature type="transmembrane region" description="Helical" evidence="7">
    <location>
        <begin position="177"/>
        <end position="200"/>
    </location>
</feature>
<dbReference type="PANTHER" id="PTHR30151">
    <property type="entry name" value="ALKANE SULFONATE ABC TRANSPORTER-RELATED, MEMBRANE SUBUNIT"/>
    <property type="match status" value="1"/>
</dbReference>
<keyword evidence="10" id="KW-1185">Reference proteome</keyword>
<evidence type="ECO:0000259" key="8">
    <source>
        <dbReference type="PROSITE" id="PS50928"/>
    </source>
</evidence>
<organism evidence="9 10">
    <name type="scientific">Biomaibacter acetigenes</name>
    <dbReference type="NCBI Taxonomy" id="2316383"/>
    <lineage>
        <taxon>Bacteria</taxon>
        <taxon>Bacillati</taxon>
        <taxon>Bacillota</taxon>
        <taxon>Clostridia</taxon>
        <taxon>Thermosediminibacterales</taxon>
        <taxon>Tepidanaerobacteraceae</taxon>
        <taxon>Biomaibacter</taxon>
    </lineage>
</organism>
<dbReference type="Pfam" id="PF00528">
    <property type="entry name" value="BPD_transp_1"/>
    <property type="match status" value="1"/>
</dbReference>
<evidence type="ECO:0000256" key="1">
    <source>
        <dbReference type="ARBA" id="ARBA00004651"/>
    </source>
</evidence>
<evidence type="ECO:0000313" key="10">
    <source>
        <dbReference type="Proteomes" id="UP000280960"/>
    </source>
</evidence>
<dbReference type="Gene3D" id="1.10.3720.10">
    <property type="entry name" value="MetI-like"/>
    <property type="match status" value="1"/>
</dbReference>
<keyword evidence="3" id="KW-1003">Cell membrane</keyword>
<feature type="transmembrane region" description="Helical" evidence="7">
    <location>
        <begin position="95"/>
        <end position="119"/>
    </location>
</feature>
<dbReference type="AlphaFoldDB" id="A0A3G2R687"/>
<evidence type="ECO:0000256" key="3">
    <source>
        <dbReference type="ARBA" id="ARBA00022475"/>
    </source>
</evidence>
<keyword evidence="4 7" id="KW-0812">Transmembrane</keyword>
<dbReference type="GO" id="GO:0055085">
    <property type="term" value="P:transmembrane transport"/>
    <property type="evidence" value="ECO:0007669"/>
    <property type="project" value="InterPro"/>
</dbReference>
<keyword evidence="2 7" id="KW-0813">Transport</keyword>
<sequence length="258" mass="28749">MKRYINTVDKIIPVMFFIFIVVAWELAVRLSHIEPFILPAPSAIAKAFFKILPIMLKHTKVTVYESFIGFTSSIAIAFVMAFVMDSLPLVKKALYPLVVVSQTIPTISVAPLFIIWFGYGLLPKIIVVQLVCFFPVLVSLLEGLSSVDPELLDLLRSMGADRWRIFEMVKLPAAMPAFFSGLKIAASYSILGAVIGEWLGAREGLGVFMLLSQHSFYVDRVFAIIAVISLLSLGVFGAINVSERLLIPWNYIKGDEWD</sequence>
<dbReference type="KEGG" id="bacg:D2962_10100"/>
<dbReference type="InterPro" id="IPR000515">
    <property type="entry name" value="MetI-like"/>
</dbReference>
<dbReference type="PANTHER" id="PTHR30151:SF20">
    <property type="entry name" value="ABC TRANSPORTER PERMEASE PROTEIN HI_0355-RELATED"/>
    <property type="match status" value="1"/>
</dbReference>
<dbReference type="Proteomes" id="UP000280960">
    <property type="component" value="Chromosome"/>
</dbReference>
<dbReference type="EMBL" id="CP033169">
    <property type="protein sequence ID" value="AYO30921.1"/>
    <property type="molecule type" value="Genomic_DNA"/>
</dbReference>
<feature type="transmembrane region" description="Helical" evidence="7">
    <location>
        <begin position="12"/>
        <end position="30"/>
    </location>
</feature>
<gene>
    <name evidence="9" type="ORF">D2962_10100</name>
</gene>
<accession>A0A3G2R687</accession>
<dbReference type="PROSITE" id="PS50928">
    <property type="entry name" value="ABC_TM1"/>
    <property type="match status" value="1"/>
</dbReference>
<feature type="domain" description="ABC transmembrane type-1" evidence="8">
    <location>
        <begin position="59"/>
        <end position="237"/>
    </location>
</feature>
<evidence type="ECO:0000256" key="6">
    <source>
        <dbReference type="ARBA" id="ARBA00023136"/>
    </source>
</evidence>
<feature type="transmembrane region" description="Helical" evidence="7">
    <location>
        <begin position="221"/>
        <end position="241"/>
    </location>
</feature>
<dbReference type="RefSeq" id="WP_122014911.1">
    <property type="nucleotide sequence ID" value="NZ_CP033169.1"/>
</dbReference>
<evidence type="ECO:0000256" key="4">
    <source>
        <dbReference type="ARBA" id="ARBA00022692"/>
    </source>
</evidence>
<evidence type="ECO:0000313" key="9">
    <source>
        <dbReference type="EMBL" id="AYO30921.1"/>
    </source>
</evidence>
<name>A0A3G2R687_9FIRM</name>